<protein>
    <submittedName>
        <fullName evidence="1">Uncharacterized protein</fullName>
    </submittedName>
</protein>
<accession>A0AAN9E1C8</accession>
<comment type="caution">
    <text evidence="1">The sequence shown here is derived from an EMBL/GenBank/DDBJ whole genome shotgun (WGS) entry which is preliminary data.</text>
</comment>
<dbReference type="EMBL" id="JAYWIO010000008">
    <property type="protein sequence ID" value="KAK7244714.1"/>
    <property type="molecule type" value="Genomic_DNA"/>
</dbReference>
<sequence length="72" mass="7883">MFSIVSATPLIQLLDPSGFHRSHFRPCQPIGSFASTKPCVVASVTETHTDSQIHVYTTEFIVGFGFPISQTN</sequence>
<gene>
    <name evidence="1" type="ORF">RIF29_39540</name>
</gene>
<evidence type="ECO:0000313" key="1">
    <source>
        <dbReference type="EMBL" id="KAK7244714.1"/>
    </source>
</evidence>
<evidence type="ECO:0000313" key="2">
    <source>
        <dbReference type="Proteomes" id="UP001372338"/>
    </source>
</evidence>
<keyword evidence="2" id="KW-1185">Reference proteome</keyword>
<reference evidence="1 2" key="1">
    <citation type="submission" date="2024-01" db="EMBL/GenBank/DDBJ databases">
        <title>The genomes of 5 underutilized Papilionoideae crops provide insights into root nodulation and disease resistanc.</title>
        <authorList>
            <person name="Yuan L."/>
        </authorList>
    </citation>
    <scope>NUCLEOTIDE SEQUENCE [LARGE SCALE GENOMIC DNA]</scope>
    <source>
        <strain evidence="1">ZHUSHIDOU_FW_LH</strain>
        <tissue evidence="1">Leaf</tissue>
    </source>
</reference>
<dbReference type="Proteomes" id="UP001372338">
    <property type="component" value="Unassembled WGS sequence"/>
</dbReference>
<proteinExistence type="predicted"/>
<dbReference type="AlphaFoldDB" id="A0AAN9E1C8"/>
<name>A0AAN9E1C8_CROPI</name>
<organism evidence="1 2">
    <name type="scientific">Crotalaria pallida</name>
    <name type="common">Smooth rattlebox</name>
    <name type="synonym">Crotalaria striata</name>
    <dbReference type="NCBI Taxonomy" id="3830"/>
    <lineage>
        <taxon>Eukaryota</taxon>
        <taxon>Viridiplantae</taxon>
        <taxon>Streptophyta</taxon>
        <taxon>Embryophyta</taxon>
        <taxon>Tracheophyta</taxon>
        <taxon>Spermatophyta</taxon>
        <taxon>Magnoliopsida</taxon>
        <taxon>eudicotyledons</taxon>
        <taxon>Gunneridae</taxon>
        <taxon>Pentapetalae</taxon>
        <taxon>rosids</taxon>
        <taxon>fabids</taxon>
        <taxon>Fabales</taxon>
        <taxon>Fabaceae</taxon>
        <taxon>Papilionoideae</taxon>
        <taxon>50 kb inversion clade</taxon>
        <taxon>genistoids sensu lato</taxon>
        <taxon>core genistoids</taxon>
        <taxon>Crotalarieae</taxon>
        <taxon>Crotalaria</taxon>
    </lineage>
</organism>